<dbReference type="InterPro" id="IPR036770">
    <property type="entry name" value="Ankyrin_rpt-contain_sf"/>
</dbReference>
<dbReference type="Pfam" id="PF13637">
    <property type="entry name" value="Ank_4"/>
    <property type="match status" value="1"/>
</dbReference>
<proteinExistence type="predicted"/>
<accession>A0A3G4ZRM5</accession>
<dbReference type="EMBL" id="MK072047">
    <property type="protein sequence ID" value="AYV77547.1"/>
    <property type="molecule type" value="Genomic_DNA"/>
</dbReference>
<protein>
    <recommendedName>
        <fullName evidence="2">Ankyrin repeat protein</fullName>
    </recommendedName>
</protein>
<dbReference type="InterPro" id="IPR002110">
    <property type="entry name" value="Ankyrin_rpt"/>
</dbReference>
<dbReference type="Gene3D" id="1.25.40.20">
    <property type="entry name" value="Ankyrin repeat-containing domain"/>
    <property type="match status" value="1"/>
</dbReference>
<name>A0A3G4ZRM5_9VIRU</name>
<organism evidence="1">
    <name type="scientific">Dasosvirus sp</name>
    <dbReference type="NCBI Taxonomy" id="2487764"/>
    <lineage>
        <taxon>Viruses</taxon>
        <taxon>Varidnaviria</taxon>
        <taxon>Bamfordvirae</taxon>
        <taxon>Nucleocytoviricota</taxon>
        <taxon>Megaviricetes</taxon>
        <taxon>Imitervirales</taxon>
        <taxon>Mimiviridae</taxon>
        <taxon>Klosneuvirinae</taxon>
    </lineage>
</organism>
<dbReference type="SMART" id="SM00248">
    <property type="entry name" value="ANK"/>
    <property type="match status" value="2"/>
</dbReference>
<evidence type="ECO:0000313" key="1">
    <source>
        <dbReference type="EMBL" id="AYV77547.1"/>
    </source>
</evidence>
<gene>
    <name evidence="1" type="ORF">Dasosvirus6_9</name>
</gene>
<sequence>MMMFGSSNLQTIYENTVGLFTNNEKYENTYSYLGLLDEQYDLFFQIGQNNYEYVVQKYNEVWDHYKKQYFFAKALCYADMRIIRFLEQKYNVKNNFTENQNFFKEILKYNEHVDVIKYAIDELKMNLDYCDKEQTYLDIACEFNCLNVVKYLIEERKMDPNYQNSLGNNCFIRAIMTDNQKVIEYLSNQMDIVYAIKKICEFEDHGWLGVNTIFQIQRFSKMIFTFKENYFAVNYLIEFIINKYKCCFGQLYLEKINPLMLQRNLLPRLRIRDPFMLHYTTFKKLVDSLTSIVII</sequence>
<reference evidence="1" key="1">
    <citation type="submission" date="2018-10" db="EMBL/GenBank/DDBJ databases">
        <title>Hidden diversity of soil giant viruses.</title>
        <authorList>
            <person name="Schulz F."/>
            <person name="Alteio L."/>
            <person name="Goudeau D."/>
            <person name="Ryan E.M."/>
            <person name="Malmstrom R.R."/>
            <person name="Blanchard J."/>
            <person name="Woyke T."/>
        </authorList>
    </citation>
    <scope>NUCLEOTIDE SEQUENCE</scope>
    <source>
        <strain evidence="1">DSV1</strain>
    </source>
</reference>
<evidence type="ECO:0008006" key="2">
    <source>
        <dbReference type="Google" id="ProtNLM"/>
    </source>
</evidence>
<dbReference type="SUPFAM" id="SSF48403">
    <property type="entry name" value="Ankyrin repeat"/>
    <property type="match status" value="1"/>
</dbReference>